<gene>
    <name evidence="2" type="ORF">D9613_006012</name>
</gene>
<dbReference type="Proteomes" id="UP000521872">
    <property type="component" value="Unassembled WGS sequence"/>
</dbReference>
<keyword evidence="3" id="KW-1185">Reference proteome</keyword>
<feature type="region of interest" description="Disordered" evidence="1">
    <location>
        <begin position="1"/>
        <end position="188"/>
    </location>
</feature>
<evidence type="ECO:0000313" key="3">
    <source>
        <dbReference type="Proteomes" id="UP000521872"/>
    </source>
</evidence>
<name>A0A8H4QVH6_9AGAR</name>
<feature type="compositionally biased region" description="Polar residues" evidence="1">
    <location>
        <begin position="90"/>
        <end position="106"/>
    </location>
</feature>
<reference evidence="2 3" key="1">
    <citation type="submission" date="2019-12" db="EMBL/GenBank/DDBJ databases">
        <authorList>
            <person name="Floudas D."/>
            <person name="Bentzer J."/>
            <person name="Ahren D."/>
            <person name="Johansson T."/>
            <person name="Persson P."/>
            <person name="Tunlid A."/>
        </authorList>
    </citation>
    <scope>NUCLEOTIDE SEQUENCE [LARGE SCALE GENOMIC DNA]</scope>
    <source>
        <strain evidence="2 3">CBS 102.39</strain>
    </source>
</reference>
<protein>
    <submittedName>
        <fullName evidence="2">Uncharacterized protein</fullName>
    </submittedName>
</protein>
<comment type="caution">
    <text evidence="2">The sequence shown here is derived from an EMBL/GenBank/DDBJ whole genome shotgun (WGS) entry which is preliminary data.</text>
</comment>
<evidence type="ECO:0000256" key="1">
    <source>
        <dbReference type="SAM" id="MobiDB-lite"/>
    </source>
</evidence>
<dbReference type="AlphaFoldDB" id="A0A8H4QVH6"/>
<evidence type="ECO:0000313" key="2">
    <source>
        <dbReference type="EMBL" id="KAF4617634.1"/>
    </source>
</evidence>
<proteinExistence type="predicted"/>
<sequence>MPRYTTEHSPSPERISHHLRPKVATAIDIPKRRRPAGDQNLSPDLLFEMSPVSKNSPIGTAPSSTNSSLDQPFMYRAPSFKPLPPKPLSGQSFHSTKNLCSDTSGAGSAFITGPKTARLPETPKTAVFPSLQPDLYGAKRTQPKTKITGFVPLFEHQPPASDEGSKPKRPPLPPPRRSPHSSPWILSGTSDPHGTCVGSYSLTDPSALEFHHHLLRRIDNRDSSRLKSLHTCF</sequence>
<dbReference type="EMBL" id="JAACJL010000030">
    <property type="protein sequence ID" value="KAF4617634.1"/>
    <property type="molecule type" value="Genomic_DNA"/>
</dbReference>
<organism evidence="2 3">
    <name type="scientific">Agrocybe pediades</name>
    <dbReference type="NCBI Taxonomy" id="84607"/>
    <lineage>
        <taxon>Eukaryota</taxon>
        <taxon>Fungi</taxon>
        <taxon>Dikarya</taxon>
        <taxon>Basidiomycota</taxon>
        <taxon>Agaricomycotina</taxon>
        <taxon>Agaricomycetes</taxon>
        <taxon>Agaricomycetidae</taxon>
        <taxon>Agaricales</taxon>
        <taxon>Agaricineae</taxon>
        <taxon>Strophariaceae</taxon>
        <taxon>Agrocybe</taxon>
    </lineage>
</organism>
<accession>A0A8H4QVH6</accession>
<feature type="compositionally biased region" description="Polar residues" evidence="1">
    <location>
        <begin position="52"/>
        <end position="70"/>
    </location>
</feature>